<protein>
    <submittedName>
        <fullName evidence="1">Uncharacterized protein</fullName>
    </submittedName>
</protein>
<dbReference type="STRING" id="571913.VV02_07540"/>
<evidence type="ECO:0000313" key="1">
    <source>
        <dbReference type="EMBL" id="AKU15735.1"/>
    </source>
</evidence>
<dbReference type="EMBL" id="CP011112">
    <property type="protein sequence ID" value="AKU15735.1"/>
    <property type="molecule type" value="Genomic_DNA"/>
</dbReference>
<dbReference type="RefSeq" id="WP_052590801.1">
    <property type="nucleotide sequence ID" value="NZ_CP011112.1"/>
</dbReference>
<sequence>MTLNLSPKVRKVAYVATAVGAPVVAYLNAKGYIGELEVALWSGEVAVVNILAALNVPASDQEL</sequence>
<accession>A0A0K1JGM1</accession>
<proteinExistence type="predicted"/>
<keyword evidence="2" id="KW-1185">Reference proteome</keyword>
<name>A0A0K1JGM1_9MICO</name>
<dbReference type="AlphaFoldDB" id="A0A0K1JGM1"/>
<dbReference type="OrthoDB" id="9966803at2"/>
<gene>
    <name evidence="1" type="ORF">VV02_07540</name>
</gene>
<organism evidence="1 2">
    <name type="scientific">Luteipulveratus mongoliensis</name>
    <dbReference type="NCBI Taxonomy" id="571913"/>
    <lineage>
        <taxon>Bacteria</taxon>
        <taxon>Bacillati</taxon>
        <taxon>Actinomycetota</taxon>
        <taxon>Actinomycetes</taxon>
        <taxon>Micrococcales</taxon>
        <taxon>Dermacoccaceae</taxon>
        <taxon>Luteipulveratus</taxon>
    </lineage>
</organism>
<dbReference type="KEGG" id="lmoi:VV02_07540"/>
<reference evidence="1 2" key="1">
    <citation type="submission" date="2015-03" db="EMBL/GenBank/DDBJ databases">
        <title>Luteipulveratus halotolerans sp. nov., a novel actinobacterium (Dermacoccaceae) from Sarawak, Malaysia.</title>
        <authorList>
            <person name="Juboi H."/>
            <person name="Basik A."/>
            <person name="Shamsul S.S."/>
            <person name="Arnold P."/>
            <person name="Schmitt E.K."/>
            <person name="Sanglier J.-J."/>
            <person name="Yeo T."/>
        </authorList>
    </citation>
    <scope>NUCLEOTIDE SEQUENCE [LARGE SCALE GENOMIC DNA]</scope>
    <source>
        <strain evidence="1 2">MN07-A0370</strain>
    </source>
</reference>
<evidence type="ECO:0000313" key="2">
    <source>
        <dbReference type="Proteomes" id="UP000066480"/>
    </source>
</evidence>
<dbReference type="Proteomes" id="UP000066480">
    <property type="component" value="Chromosome"/>
</dbReference>